<dbReference type="RefSeq" id="XP_007409497.1">
    <property type="nucleotide sequence ID" value="XM_007409435.1"/>
</dbReference>
<proteinExistence type="predicted"/>
<name>F4RK92_MELLP</name>
<gene>
    <name evidence="1" type="ORF">MELLADRAFT_62791</name>
</gene>
<reference evidence="2" key="1">
    <citation type="journal article" date="2011" name="Proc. Natl. Acad. Sci. U.S.A.">
        <title>Obligate biotrophy features unraveled by the genomic analysis of rust fungi.</title>
        <authorList>
            <person name="Duplessis S."/>
            <person name="Cuomo C.A."/>
            <person name="Lin Y.-C."/>
            <person name="Aerts A."/>
            <person name="Tisserant E."/>
            <person name="Veneault-Fourrey C."/>
            <person name="Joly D.L."/>
            <person name="Hacquard S."/>
            <person name="Amselem J."/>
            <person name="Cantarel B.L."/>
            <person name="Chiu R."/>
            <person name="Coutinho P.M."/>
            <person name="Feau N."/>
            <person name="Field M."/>
            <person name="Frey P."/>
            <person name="Gelhaye E."/>
            <person name="Goldberg J."/>
            <person name="Grabherr M.G."/>
            <person name="Kodira C.D."/>
            <person name="Kohler A."/>
            <person name="Kuees U."/>
            <person name="Lindquist E.A."/>
            <person name="Lucas S.M."/>
            <person name="Mago R."/>
            <person name="Mauceli E."/>
            <person name="Morin E."/>
            <person name="Murat C."/>
            <person name="Pangilinan J.L."/>
            <person name="Park R."/>
            <person name="Pearson M."/>
            <person name="Quesneville H."/>
            <person name="Rouhier N."/>
            <person name="Sakthikumar S."/>
            <person name="Salamov A.A."/>
            <person name="Schmutz J."/>
            <person name="Selles B."/>
            <person name="Shapiro H."/>
            <person name="Tanguay P."/>
            <person name="Tuskan G.A."/>
            <person name="Henrissat B."/>
            <person name="Van de Peer Y."/>
            <person name="Rouze P."/>
            <person name="Ellis J.G."/>
            <person name="Dodds P.N."/>
            <person name="Schein J.E."/>
            <person name="Zhong S."/>
            <person name="Hamelin R.C."/>
            <person name="Grigoriev I.V."/>
            <person name="Szabo L.J."/>
            <person name="Martin F."/>
        </authorList>
    </citation>
    <scope>NUCLEOTIDE SEQUENCE [LARGE SCALE GENOMIC DNA]</scope>
    <source>
        <strain evidence="2">98AG31 / pathotype 3-4-7</strain>
    </source>
</reference>
<evidence type="ECO:0000313" key="2">
    <source>
        <dbReference type="Proteomes" id="UP000001072"/>
    </source>
</evidence>
<evidence type="ECO:0000313" key="1">
    <source>
        <dbReference type="EMBL" id="EGG07055.1"/>
    </source>
</evidence>
<dbReference type="AlphaFoldDB" id="F4RK92"/>
<dbReference type="GeneID" id="18929975"/>
<accession>F4RK92</accession>
<keyword evidence="2" id="KW-1185">Reference proteome</keyword>
<dbReference type="VEuPathDB" id="FungiDB:MELLADRAFT_62791"/>
<organism evidence="2">
    <name type="scientific">Melampsora larici-populina (strain 98AG31 / pathotype 3-4-7)</name>
    <name type="common">Poplar leaf rust fungus</name>
    <dbReference type="NCBI Taxonomy" id="747676"/>
    <lineage>
        <taxon>Eukaryota</taxon>
        <taxon>Fungi</taxon>
        <taxon>Dikarya</taxon>
        <taxon>Basidiomycota</taxon>
        <taxon>Pucciniomycotina</taxon>
        <taxon>Pucciniomycetes</taxon>
        <taxon>Pucciniales</taxon>
        <taxon>Melampsoraceae</taxon>
        <taxon>Melampsora</taxon>
    </lineage>
</organism>
<dbReference type="Proteomes" id="UP000001072">
    <property type="component" value="Unassembled WGS sequence"/>
</dbReference>
<dbReference type="KEGG" id="mlr:MELLADRAFT_62791"/>
<dbReference type="HOGENOM" id="CLU_081640_0_0_1"/>
<sequence length="230" mass="26235">MPSFFSKSAESSSPSQPYFLIHLLSLASQIFINITIAITSSTKIRPIIFSDFNIAYYQAESLTSKAQVSAMKSFDVTLRQIFNPRSTQLNFPLNALIRSSRSLKAIRTSTSYRASRLAESSDVKIQHDHNLPIGCNLSQSTLFRPFKMPSPIFIRRSCPPSDSYLRSLNDHAESRNLQLRHTDPDDFLDQPNRDRRSYLVKAFRQRIARHAKILVVDDEDDLGPIDPSWL</sequence>
<dbReference type="EMBL" id="GL883105">
    <property type="protein sequence ID" value="EGG07055.1"/>
    <property type="molecule type" value="Genomic_DNA"/>
</dbReference>
<dbReference type="InParanoid" id="F4RK92"/>
<protein>
    <submittedName>
        <fullName evidence="1">Uncharacterized protein</fullName>
    </submittedName>
</protein>